<feature type="domain" description="Resolvase/invertase-type recombinase catalytic" evidence="1">
    <location>
        <begin position="3"/>
        <end position="143"/>
    </location>
</feature>
<dbReference type="InterPro" id="IPR025827">
    <property type="entry name" value="Zn_ribbon_recom_dom"/>
</dbReference>
<dbReference type="Pfam" id="PF00239">
    <property type="entry name" value="Resolvase"/>
    <property type="match status" value="1"/>
</dbReference>
<feature type="domain" description="Recombinase" evidence="2">
    <location>
        <begin position="150"/>
        <end position="293"/>
    </location>
</feature>
<evidence type="ECO:0000259" key="2">
    <source>
        <dbReference type="PROSITE" id="PS51737"/>
    </source>
</evidence>
<sequence length="569" mass="63458">MTRAAIYARFSSSLQREASIEDQVRVCRKMLAAEGWDETEIYADMGMSGATHLRPGYQKLLEDGRAGRFDVVVSESIDRISRDQEHVAAFHKQMVYAGVEIRTVAEGRMNELHIGLKGTMSALYLKDLAQKTHRGLEGRVHAGKSAGGISYGYALDRRPLPDGTMSNGDRCIDPDQASVVVRVFEDYARGESARTIAARLNAERVPGPRGGTWSFSTISGNWKRGTGLLNNELYVGRLVWNRQRFMKDPVTGKRQARPNPPEDWIIEEFPDLRIIDDALWQRVKARQGAVRDDLIAERLRDPAAPHTERARRPRYLLSGLVTCGCCGAGYIMVSASRYGCSAARNRGTCKNRRTIPRTELEDRVLSGLRHKLMAPELLAEFVAEFQREWQKERSTAIASRDKADAALARTTREIDNIVTAIRQGMFHPSMKEQMDRLETERARLEAELSAQPEIDPVALHPRLPEIYKRKITDLADALTRDDIRSDAGEVLRGLIERIAARPEEDGHALELYGELGAILSLCGEAGHADARGFSAGVRQVTMVAGARFGLCRTRGTLHGAKRAHSGYKN</sequence>
<dbReference type="PROSITE" id="PS51737">
    <property type="entry name" value="RECOMBINASE_DNA_BIND"/>
    <property type="match status" value="1"/>
</dbReference>
<name>A0ABW3ZJS5_9RHOB</name>
<dbReference type="Gene3D" id="3.90.1750.20">
    <property type="entry name" value="Putative Large Serine Recombinase, Chain B, Domain 2"/>
    <property type="match status" value="1"/>
</dbReference>
<dbReference type="InterPro" id="IPR038109">
    <property type="entry name" value="DNA_bind_recomb_sf"/>
</dbReference>
<evidence type="ECO:0000259" key="1">
    <source>
        <dbReference type="PROSITE" id="PS51736"/>
    </source>
</evidence>
<dbReference type="RefSeq" id="WP_386804062.1">
    <property type="nucleotide sequence ID" value="NZ_JBHTMU010000021.1"/>
</dbReference>
<reference evidence="4" key="1">
    <citation type="journal article" date="2019" name="Int. J. Syst. Evol. Microbiol.">
        <title>The Global Catalogue of Microorganisms (GCM) 10K type strain sequencing project: providing services to taxonomists for standard genome sequencing and annotation.</title>
        <authorList>
            <consortium name="The Broad Institute Genomics Platform"/>
            <consortium name="The Broad Institute Genome Sequencing Center for Infectious Disease"/>
            <person name="Wu L."/>
            <person name="Ma J."/>
        </authorList>
    </citation>
    <scope>NUCLEOTIDE SEQUENCE [LARGE SCALE GENOMIC DNA]</scope>
    <source>
        <strain evidence="4">CCUG 62953</strain>
    </source>
</reference>
<dbReference type="InterPro" id="IPR050639">
    <property type="entry name" value="SSR_resolvase"/>
</dbReference>
<dbReference type="Gene3D" id="3.40.50.1390">
    <property type="entry name" value="Resolvase, N-terminal catalytic domain"/>
    <property type="match status" value="1"/>
</dbReference>
<protein>
    <submittedName>
        <fullName evidence="3">Recombinase family protein</fullName>
    </submittedName>
</protein>
<dbReference type="Pfam" id="PF13408">
    <property type="entry name" value="Zn_ribbon_recom"/>
    <property type="match status" value="1"/>
</dbReference>
<accession>A0ABW3ZJS5</accession>
<dbReference type="CDD" id="cd00338">
    <property type="entry name" value="Ser_Recombinase"/>
    <property type="match status" value="1"/>
</dbReference>
<dbReference type="SUPFAM" id="SSF53041">
    <property type="entry name" value="Resolvase-like"/>
    <property type="match status" value="1"/>
</dbReference>
<dbReference type="PANTHER" id="PTHR30461">
    <property type="entry name" value="DNA-INVERTASE FROM LAMBDOID PROPHAGE"/>
    <property type="match status" value="1"/>
</dbReference>
<dbReference type="InterPro" id="IPR006119">
    <property type="entry name" value="Resolv_N"/>
</dbReference>
<evidence type="ECO:0000313" key="3">
    <source>
        <dbReference type="EMBL" id="MFD1343258.1"/>
    </source>
</evidence>
<keyword evidence="4" id="KW-1185">Reference proteome</keyword>
<dbReference type="PROSITE" id="PS51736">
    <property type="entry name" value="RECOMBINASES_3"/>
    <property type="match status" value="1"/>
</dbReference>
<dbReference type="EMBL" id="JBHTMU010000021">
    <property type="protein sequence ID" value="MFD1343258.1"/>
    <property type="molecule type" value="Genomic_DNA"/>
</dbReference>
<dbReference type="SMART" id="SM00857">
    <property type="entry name" value="Resolvase"/>
    <property type="match status" value="1"/>
</dbReference>
<dbReference type="InterPro" id="IPR036162">
    <property type="entry name" value="Resolvase-like_N_sf"/>
</dbReference>
<gene>
    <name evidence="3" type="ORF">ACFQ4E_12570</name>
</gene>
<dbReference type="Pfam" id="PF07508">
    <property type="entry name" value="Recombinase"/>
    <property type="match status" value="1"/>
</dbReference>
<dbReference type="Proteomes" id="UP001597135">
    <property type="component" value="Unassembled WGS sequence"/>
</dbReference>
<comment type="caution">
    <text evidence="3">The sequence shown here is derived from an EMBL/GenBank/DDBJ whole genome shotgun (WGS) entry which is preliminary data.</text>
</comment>
<organism evidence="3 4">
    <name type="scientific">Litorisediminicola beolgyonensis</name>
    <dbReference type="NCBI Taxonomy" id="1173614"/>
    <lineage>
        <taxon>Bacteria</taxon>
        <taxon>Pseudomonadati</taxon>
        <taxon>Pseudomonadota</taxon>
        <taxon>Alphaproteobacteria</taxon>
        <taxon>Rhodobacterales</taxon>
        <taxon>Paracoccaceae</taxon>
        <taxon>Litorisediminicola</taxon>
    </lineage>
</organism>
<dbReference type="PANTHER" id="PTHR30461:SF23">
    <property type="entry name" value="DNA RECOMBINASE-RELATED"/>
    <property type="match status" value="1"/>
</dbReference>
<proteinExistence type="predicted"/>
<dbReference type="InterPro" id="IPR011109">
    <property type="entry name" value="DNA_bind_recombinase_dom"/>
</dbReference>
<evidence type="ECO:0000313" key="4">
    <source>
        <dbReference type="Proteomes" id="UP001597135"/>
    </source>
</evidence>